<feature type="domain" description="DUF5117" evidence="2">
    <location>
        <begin position="106"/>
        <end position="167"/>
    </location>
</feature>
<dbReference type="Proteomes" id="UP000242818">
    <property type="component" value="Unassembled WGS sequence"/>
</dbReference>
<dbReference type="EMBL" id="FMAR01000008">
    <property type="protein sequence ID" value="SCC42794.1"/>
    <property type="molecule type" value="Genomic_DNA"/>
</dbReference>
<keyword evidence="1" id="KW-0732">Signal</keyword>
<dbReference type="PANTHER" id="PTHR38478">
    <property type="entry name" value="PEPTIDASE M1A AND M12B"/>
    <property type="match status" value="1"/>
</dbReference>
<dbReference type="InterPro" id="IPR033413">
    <property type="entry name" value="DUF5117"/>
</dbReference>
<protein>
    <recommendedName>
        <fullName evidence="6">DUF5118 domain-containing protein</fullName>
    </recommendedName>
</protein>
<evidence type="ECO:0000259" key="3">
    <source>
        <dbReference type="Pfam" id="PF17162"/>
    </source>
</evidence>
<accession>A0A1C4EGU4</accession>
<organism evidence="4 5">
    <name type="scientific">Chitinophaga costaii</name>
    <dbReference type="NCBI Taxonomy" id="1335309"/>
    <lineage>
        <taxon>Bacteria</taxon>
        <taxon>Pseudomonadati</taxon>
        <taxon>Bacteroidota</taxon>
        <taxon>Chitinophagia</taxon>
        <taxon>Chitinophagales</taxon>
        <taxon>Chitinophagaceae</taxon>
        <taxon>Chitinophaga</taxon>
    </lineage>
</organism>
<evidence type="ECO:0008006" key="6">
    <source>
        <dbReference type="Google" id="ProtNLM"/>
    </source>
</evidence>
<feature type="signal peptide" evidence="1">
    <location>
        <begin position="1"/>
        <end position="21"/>
    </location>
</feature>
<dbReference type="OrthoDB" id="9776599at2"/>
<dbReference type="STRING" id="1335309.GA0116948_108101"/>
<evidence type="ECO:0000313" key="5">
    <source>
        <dbReference type="Proteomes" id="UP000242818"/>
    </source>
</evidence>
<sequence>MEKKIIIILLFLCIGFVHVYASTADTSLPATKSNTPAEKKGPQPFNNIITSKAKTSVGLFIVYQLDDKTYFEVPDSIIGREILIVNRISKAGANMRSKDRMTGYAGDLINSTDVRFEKGPNDRLFMRKVSNIDFSLDSTSSMYKTILNSNIQPIALTFDIKAYHQDSVTHK</sequence>
<gene>
    <name evidence="4" type="ORF">GA0116948_108101</name>
</gene>
<dbReference type="PANTHER" id="PTHR38478:SF1">
    <property type="entry name" value="ZINC DEPENDENT METALLOPROTEASE DOMAIN LIPOPROTEIN"/>
    <property type="match status" value="1"/>
</dbReference>
<evidence type="ECO:0000259" key="2">
    <source>
        <dbReference type="Pfam" id="PF17148"/>
    </source>
</evidence>
<reference evidence="4 5" key="1">
    <citation type="submission" date="2016-08" db="EMBL/GenBank/DDBJ databases">
        <authorList>
            <person name="Seilhamer J.J."/>
        </authorList>
    </citation>
    <scope>NUCLEOTIDE SEQUENCE [LARGE SCALE GENOMIC DNA]</scope>
    <source>
        <strain evidence="4 5">A37T2</strain>
    </source>
</reference>
<keyword evidence="5" id="KW-1185">Reference proteome</keyword>
<dbReference type="AlphaFoldDB" id="A0A1C4EGU4"/>
<dbReference type="Pfam" id="PF17148">
    <property type="entry name" value="DUF5117"/>
    <property type="match status" value="1"/>
</dbReference>
<proteinExistence type="predicted"/>
<dbReference type="RefSeq" id="WP_089712714.1">
    <property type="nucleotide sequence ID" value="NZ_FMAR01000008.1"/>
</dbReference>
<dbReference type="Pfam" id="PF17162">
    <property type="entry name" value="DUF5118"/>
    <property type="match status" value="1"/>
</dbReference>
<evidence type="ECO:0000313" key="4">
    <source>
        <dbReference type="EMBL" id="SCC42794.1"/>
    </source>
</evidence>
<evidence type="ECO:0000256" key="1">
    <source>
        <dbReference type="SAM" id="SignalP"/>
    </source>
</evidence>
<name>A0A1C4EGU4_9BACT</name>
<feature type="chain" id="PRO_5008691236" description="DUF5118 domain-containing protein" evidence="1">
    <location>
        <begin position="22"/>
        <end position="171"/>
    </location>
</feature>
<feature type="domain" description="DUF5118" evidence="3">
    <location>
        <begin position="42"/>
        <end position="90"/>
    </location>
</feature>
<dbReference type="InterPro" id="IPR033428">
    <property type="entry name" value="DUF5118"/>
</dbReference>